<reference evidence="2" key="1">
    <citation type="journal article" date="2020" name="Stud. Mycol.">
        <title>101 Dothideomycetes genomes: a test case for predicting lifestyles and emergence of pathogens.</title>
        <authorList>
            <person name="Haridas S."/>
            <person name="Albert R."/>
            <person name="Binder M."/>
            <person name="Bloem J."/>
            <person name="Labutti K."/>
            <person name="Salamov A."/>
            <person name="Andreopoulos B."/>
            <person name="Baker S."/>
            <person name="Barry K."/>
            <person name="Bills G."/>
            <person name="Bluhm B."/>
            <person name="Cannon C."/>
            <person name="Castanera R."/>
            <person name="Culley D."/>
            <person name="Daum C."/>
            <person name="Ezra D."/>
            <person name="Gonzalez J."/>
            <person name="Henrissat B."/>
            <person name="Kuo A."/>
            <person name="Liang C."/>
            <person name="Lipzen A."/>
            <person name="Lutzoni F."/>
            <person name="Magnuson J."/>
            <person name="Mondo S."/>
            <person name="Nolan M."/>
            <person name="Ohm R."/>
            <person name="Pangilinan J."/>
            <person name="Park H.-J."/>
            <person name="Ramirez L."/>
            <person name="Alfaro M."/>
            <person name="Sun H."/>
            <person name="Tritt A."/>
            <person name="Yoshinaga Y."/>
            <person name="Zwiers L.-H."/>
            <person name="Turgeon B."/>
            <person name="Goodwin S."/>
            <person name="Spatafora J."/>
            <person name="Crous P."/>
            <person name="Grigoriev I."/>
        </authorList>
    </citation>
    <scope>NUCLEOTIDE SEQUENCE</scope>
    <source>
        <strain evidence="2">CBS 123094</strain>
    </source>
</reference>
<feature type="region of interest" description="Disordered" evidence="1">
    <location>
        <begin position="573"/>
        <end position="763"/>
    </location>
</feature>
<proteinExistence type="predicted"/>
<organism evidence="2 3">
    <name type="scientific">Amniculicola lignicola CBS 123094</name>
    <dbReference type="NCBI Taxonomy" id="1392246"/>
    <lineage>
        <taxon>Eukaryota</taxon>
        <taxon>Fungi</taxon>
        <taxon>Dikarya</taxon>
        <taxon>Ascomycota</taxon>
        <taxon>Pezizomycotina</taxon>
        <taxon>Dothideomycetes</taxon>
        <taxon>Pleosporomycetidae</taxon>
        <taxon>Pleosporales</taxon>
        <taxon>Amniculicolaceae</taxon>
        <taxon>Amniculicola</taxon>
    </lineage>
</organism>
<evidence type="ECO:0000313" key="2">
    <source>
        <dbReference type="EMBL" id="KAF1993436.1"/>
    </source>
</evidence>
<sequence length="884" mass="91952">MLRSAFERDTVRIALRSTKPRPAKPRDLPCQRYREQREELEAHQRGVAEWGERMRREEAQRQAALYEALKTNPIINPEPARQYHQQGDPVLHEATEAFNKLSAAQSVINEALSNLNGATDLMEFQQFTKILLQVFSDAGPLLKPLSDWLAGVGRSRSLLSDPLSGLQWDWSLLSSAYAFLCGQPDLPEDLAILRSTILEIAVLVGAEPKQIQNEAMKQAVGSSEGHSSLASWNLGENSRTPIAGKRKIRSWEDVVFKPIIASPKKTKGSSWPSLRLKPARFHPSSPPSELEAVARRIWGLPQDMAAWIVEEAAAIRTSPASLYPPLPPAPNPVKNAVIGAPSVAISTNAPPSGDVAITMPTVSSSNAISNPTTTSVAQSGSVGSSQSTASTPVPNPSPPVVTVVAGSTTINPPANAAASATAGAAVSAATSAATGITAGVTASAAASMAASTAASTAASSAISAPAPPAQPPSPEVVGLVDMFQSMGLAVLRYVAPYSRHRNTVNTSSGSTTPSSATSVPAPTNPVAAVSIPQKSAGTASVSTTMSVPAVCISQGHIPTASVNNGLSATAIGAASGSSTAPPSTTPAASGTSATTGNASAPSQNPATQPEPQPDADIDHMSELFGNASLGSSSSSTSTTKSSSGTSVISTSPTTPAMPATPATTTTATPSPAPTVAPVTTLTVSSGSSSGTPTAGTISTPPSTTPFSDTTGVAIIIPSGPKLDGSAGVCNDTVMNTPDPSSEAMVSPGPSTQPQASPPPDDPEARAFLEKYWADAKKYEERRAKRGAVPKFLRVFRKKKRDDCDGCRRGSRHTLCAIPNPDFDPDVAADRNAGHELDMTKAHRNRDHIPRREKKQKKRQEAAQGRHERGRAPSPESPDRHQARH</sequence>
<feature type="compositionally biased region" description="Low complexity" evidence="1">
    <location>
        <begin position="573"/>
        <end position="602"/>
    </location>
</feature>
<keyword evidence="3" id="KW-1185">Reference proteome</keyword>
<feature type="region of interest" description="Disordered" evidence="1">
    <location>
        <begin position="818"/>
        <end position="884"/>
    </location>
</feature>
<dbReference type="Proteomes" id="UP000799779">
    <property type="component" value="Unassembled WGS sequence"/>
</dbReference>
<accession>A0A6A5W717</accession>
<feature type="compositionally biased region" description="Basic and acidic residues" evidence="1">
    <location>
        <begin position="827"/>
        <end position="840"/>
    </location>
</feature>
<gene>
    <name evidence="2" type="ORF">P154DRAFT_540429</name>
</gene>
<name>A0A6A5W717_9PLEO</name>
<protein>
    <submittedName>
        <fullName evidence="2">Uncharacterized protein</fullName>
    </submittedName>
</protein>
<evidence type="ECO:0000256" key="1">
    <source>
        <dbReference type="SAM" id="MobiDB-lite"/>
    </source>
</evidence>
<dbReference type="AlphaFoldDB" id="A0A6A5W717"/>
<feature type="compositionally biased region" description="Low complexity" evidence="1">
    <location>
        <begin position="631"/>
        <end position="711"/>
    </location>
</feature>
<feature type="compositionally biased region" description="Basic residues" evidence="1">
    <location>
        <begin position="841"/>
        <end position="857"/>
    </location>
</feature>
<evidence type="ECO:0000313" key="3">
    <source>
        <dbReference type="Proteomes" id="UP000799779"/>
    </source>
</evidence>
<feature type="region of interest" description="Disordered" evidence="1">
    <location>
        <begin position="366"/>
        <end position="400"/>
    </location>
</feature>
<feature type="compositionally biased region" description="Basic and acidic residues" evidence="1">
    <location>
        <begin position="858"/>
        <end position="884"/>
    </location>
</feature>
<feature type="compositionally biased region" description="Low complexity" evidence="1">
    <location>
        <begin position="372"/>
        <end position="392"/>
    </location>
</feature>
<dbReference type="EMBL" id="ML977704">
    <property type="protein sequence ID" value="KAF1993436.1"/>
    <property type="molecule type" value="Genomic_DNA"/>
</dbReference>
<feature type="compositionally biased region" description="Low complexity" evidence="1">
    <location>
        <begin position="503"/>
        <end position="525"/>
    </location>
</feature>
<feature type="region of interest" description="Disordered" evidence="1">
    <location>
        <begin position="502"/>
        <end position="525"/>
    </location>
</feature>